<organism evidence="6 7">
    <name type="scientific">Amycolatopsis taiwanensis</name>
    <dbReference type="NCBI Taxonomy" id="342230"/>
    <lineage>
        <taxon>Bacteria</taxon>
        <taxon>Bacillati</taxon>
        <taxon>Actinomycetota</taxon>
        <taxon>Actinomycetes</taxon>
        <taxon>Pseudonocardiales</taxon>
        <taxon>Pseudonocardiaceae</taxon>
        <taxon>Amycolatopsis</taxon>
    </lineage>
</organism>
<dbReference type="Proteomes" id="UP001165136">
    <property type="component" value="Unassembled WGS sequence"/>
</dbReference>
<proteinExistence type="predicted"/>
<sequence>MLSAAEDVFAAQGTGASTEEVARAAGVGIGTVFRHFPTKEALLEAVLLERLHRFVAEVARWAEAEDPGNAFYSFLGQWVDMGTAKNAYIDALAAAGAAAPRLGGEAQQRVLDALGTLLTRAQRAGTVREDVEVPELIALLVGASRALEYLGEDTSSRRRTVQIIFDGLRPSHRR</sequence>
<dbReference type="InterPro" id="IPR001647">
    <property type="entry name" value="HTH_TetR"/>
</dbReference>
<dbReference type="SUPFAM" id="SSF48498">
    <property type="entry name" value="Tetracyclin repressor-like, C-terminal domain"/>
    <property type="match status" value="1"/>
</dbReference>
<dbReference type="InterPro" id="IPR036271">
    <property type="entry name" value="Tet_transcr_reg_TetR-rel_C_sf"/>
</dbReference>
<keyword evidence="3" id="KW-0804">Transcription</keyword>
<gene>
    <name evidence="6" type="ORF">Atai01_33070</name>
</gene>
<evidence type="ECO:0000313" key="6">
    <source>
        <dbReference type="EMBL" id="GLY66688.1"/>
    </source>
</evidence>
<keyword evidence="1" id="KW-0805">Transcription regulation</keyword>
<evidence type="ECO:0000256" key="2">
    <source>
        <dbReference type="ARBA" id="ARBA00023125"/>
    </source>
</evidence>
<dbReference type="InterPro" id="IPR050109">
    <property type="entry name" value="HTH-type_TetR-like_transc_reg"/>
</dbReference>
<keyword evidence="2 4" id="KW-0238">DNA-binding</keyword>
<dbReference type="PRINTS" id="PR00455">
    <property type="entry name" value="HTHTETR"/>
</dbReference>
<dbReference type="SUPFAM" id="SSF46689">
    <property type="entry name" value="Homeodomain-like"/>
    <property type="match status" value="1"/>
</dbReference>
<keyword evidence="7" id="KW-1185">Reference proteome</keyword>
<dbReference type="Pfam" id="PF21597">
    <property type="entry name" value="TetR_C_43"/>
    <property type="match status" value="1"/>
</dbReference>
<feature type="DNA-binding region" description="H-T-H motif" evidence="4">
    <location>
        <begin position="17"/>
        <end position="36"/>
    </location>
</feature>
<dbReference type="EMBL" id="BSTI01000006">
    <property type="protein sequence ID" value="GLY66688.1"/>
    <property type="molecule type" value="Genomic_DNA"/>
</dbReference>
<dbReference type="PANTHER" id="PTHR30055">
    <property type="entry name" value="HTH-TYPE TRANSCRIPTIONAL REGULATOR RUTR"/>
    <property type="match status" value="1"/>
</dbReference>
<evidence type="ECO:0000256" key="3">
    <source>
        <dbReference type="ARBA" id="ARBA00023163"/>
    </source>
</evidence>
<evidence type="ECO:0000256" key="1">
    <source>
        <dbReference type="ARBA" id="ARBA00023015"/>
    </source>
</evidence>
<protein>
    <submittedName>
        <fullName evidence="6">TetR family transcriptional regulator</fullName>
    </submittedName>
</protein>
<dbReference type="PROSITE" id="PS50977">
    <property type="entry name" value="HTH_TETR_2"/>
    <property type="match status" value="1"/>
</dbReference>
<reference evidence="6" key="1">
    <citation type="submission" date="2023-03" db="EMBL/GenBank/DDBJ databases">
        <title>Amycolatopsis taiwanensis NBRC 103393.</title>
        <authorList>
            <person name="Ichikawa N."/>
            <person name="Sato H."/>
            <person name="Tonouchi N."/>
        </authorList>
    </citation>
    <scope>NUCLEOTIDE SEQUENCE</scope>
    <source>
        <strain evidence="6">NBRC 103393</strain>
    </source>
</reference>
<evidence type="ECO:0000313" key="7">
    <source>
        <dbReference type="Proteomes" id="UP001165136"/>
    </source>
</evidence>
<dbReference type="InterPro" id="IPR049445">
    <property type="entry name" value="TetR_SbtR-like_C"/>
</dbReference>
<evidence type="ECO:0000259" key="5">
    <source>
        <dbReference type="PROSITE" id="PS50977"/>
    </source>
</evidence>
<evidence type="ECO:0000256" key="4">
    <source>
        <dbReference type="PROSITE-ProRule" id="PRU00335"/>
    </source>
</evidence>
<comment type="caution">
    <text evidence="6">The sequence shown here is derived from an EMBL/GenBank/DDBJ whole genome shotgun (WGS) entry which is preliminary data.</text>
</comment>
<dbReference type="Pfam" id="PF00440">
    <property type="entry name" value="TetR_N"/>
    <property type="match status" value="1"/>
</dbReference>
<dbReference type="Gene3D" id="1.10.357.10">
    <property type="entry name" value="Tetracycline Repressor, domain 2"/>
    <property type="match status" value="1"/>
</dbReference>
<accession>A0A9W6R1K1</accession>
<dbReference type="PANTHER" id="PTHR30055:SF234">
    <property type="entry name" value="HTH-TYPE TRANSCRIPTIONAL REGULATOR BETI"/>
    <property type="match status" value="1"/>
</dbReference>
<dbReference type="GO" id="GO:0003700">
    <property type="term" value="F:DNA-binding transcription factor activity"/>
    <property type="evidence" value="ECO:0007669"/>
    <property type="project" value="TreeGrafter"/>
</dbReference>
<feature type="domain" description="HTH tetR-type" evidence="5">
    <location>
        <begin position="1"/>
        <end position="54"/>
    </location>
</feature>
<dbReference type="AlphaFoldDB" id="A0A9W6R1K1"/>
<dbReference type="GO" id="GO:0000976">
    <property type="term" value="F:transcription cis-regulatory region binding"/>
    <property type="evidence" value="ECO:0007669"/>
    <property type="project" value="TreeGrafter"/>
</dbReference>
<dbReference type="InterPro" id="IPR009057">
    <property type="entry name" value="Homeodomain-like_sf"/>
</dbReference>
<name>A0A9W6R1K1_9PSEU</name>